<dbReference type="SUPFAM" id="SSF51735">
    <property type="entry name" value="NAD(P)-binding Rossmann-fold domains"/>
    <property type="match status" value="1"/>
</dbReference>
<protein>
    <submittedName>
        <fullName evidence="6">NAD(P)-dependent oxidoreductase</fullName>
    </submittedName>
</protein>
<sequence>MRVLVTGAAGHVAQQVLPALERRYEVRPVDLADGDLSDAAVARRAVTGVDAIVHLAGNPHPNSGWDSLLGPNVVAVANILTAAATTRVVLASSIHAVGQYPGHVDTQLPTAPCCAYGATKAFAEAAAYTHSYSSGGSAICLRLGACTPTPPARQALDHWLAPEDLQQLVIRALEAPVRFAIVHGVSANTGSHWSTANTIGYRPSRDSSPYRLEVGDDPQWAPCQGAD</sequence>
<feature type="region of interest" description="Disordered" evidence="4">
    <location>
        <begin position="207"/>
        <end position="227"/>
    </location>
</feature>
<gene>
    <name evidence="6" type="ORF">GCM10009745_63720</name>
</gene>
<comment type="caution">
    <text evidence="6">The sequence shown here is derived from an EMBL/GenBank/DDBJ whole genome shotgun (WGS) entry which is preliminary data.</text>
</comment>
<dbReference type="EMBL" id="BAAANF010000021">
    <property type="protein sequence ID" value="GAA1707133.1"/>
    <property type="molecule type" value="Genomic_DNA"/>
</dbReference>
<dbReference type="PANTHER" id="PTHR43103">
    <property type="entry name" value="NUCLEOSIDE-DIPHOSPHATE-SUGAR EPIMERASE"/>
    <property type="match status" value="1"/>
</dbReference>
<dbReference type="InterPro" id="IPR036291">
    <property type="entry name" value="NAD(P)-bd_dom_sf"/>
</dbReference>
<dbReference type="Gene3D" id="3.40.50.720">
    <property type="entry name" value="NAD(P)-binding Rossmann-like Domain"/>
    <property type="match status" value="1"/>
</dbReference>
<reference evidence="6 7" key="1">
    <citation type="journal article" date="2019" name="Int. J. Syst. Evol. Microbiol.">
        <title>The Global Catalogue of Microorganisms (GCM) 10K type strain sequencing project: providing services to taxonomists for standard genome sequencing and annotation.</title>
        <authorList>
            <consortium name="The Broad Institute Genomics Platform"/>
            <consortium name="The Broad Institute Genome Sequencing Center for Infectious Disease"/>
            <person name="Wu L."/>
            <person name="Ma J."/>
        </authorList>
    </citation>
    <scope>NUCLEOTIDE SEQUENCE [LARGE SCALE GENOMIC DNA]</scope>
    <source>
        <strain evidence="6 7">JCM 14307</strain>
    </source>
</reference>
<evidence type="ECO:0000256" key="1">
    <source>
        <dbReference type="ARBA" id="ARBA00007637"/>
    </source>
</evidence>
<dbReference type="Pfam" id="PF01370">
    <property type="entry name" value="Epimerase"/>
    <property type="match status" value="1"/>
</dbReference>
<comment type="similarity">
    <text evidence="1">Belongs to the NAD(P)-dependent epimerase/dehydratase family.</text>
</comment>
<dbReference type="Proteomes" id="UP001500280">
    <property type="component" value="Unassembled WGS sequence"/>
</dbReference>
<keyword evidence="3" id="KW-0520">NAD</keyword>
<evidence type="ECO:0000313" key="7">
    <source>
        <dbReference type="Proteomes" id="UP001500280"/>
    </source>
</evidence>
<dbReference type="RefSeq" id="WP_344160175.1">
    <property type="nucleotide sequence ID" value="NZ_BAAANF010000021.1"/>
</dbReference>
<dbReference type="InterPro" id="IPR001509">
    <property type="entry name" value="Epimerase_deHydtase"/>
</dbReference>
<name>A0ABN2ILV5_9ACTN</name>
<evidence type="ECO:0000256" key="2">
    <source>
        <dbReference type="ARBA" id="ARBA00023002"/>
    </source>
</evidence>
<proteinExistence type="inferred from homology"/>
<evidence type="ECO:0000256" key="4">
    <source>
        <dbReference type="SAM" id="MobiDB-lite"/>
    </source>
</evidence>
<keyword evidence="2" id="KW-0560">Oxidoreductase</keyword>
<keyword evidence="7" id="KW-1185">Reference proteome</keyword>
<evidence type="ECO:0000259" key="5">
    <source>
        <dbReference type="Pfam" id="PF01370"/>
    </source>
</evidence>
<feature type="domain" description="NAD-dependent epimerase/dehydratase" evidence="5">
    <location>
        <begin position="3"/>
        <end position="143"/>
    </location>
</feature>
<evidence type="ECO:0000313" key="6">
    <source>
        <dbReference type="EMBL" id="GAA1707133.1"/>
    </source>
</evidence>
<evidence type="ECO:0000256" key="3">
    <source>
        <dbReference type="ARBA" id="ARBA00023027"/>
    </source>
</evidence>
<organism evidence="6 7">
    <name type="scientific">Kribbella yunnanensis</name>
    <dbReference type="NCBI Taxonomy" id="190194"/>
    <lineage>
        <taxon>Bacteria</taxon>
        <taxon>Bacillati</taxon>
        <taxon>Actinomycetota</taxon>
        <taxon>Actinomycetes</taxon>
        <taxon>Propionibacteriales</taxon>
        <taxon>Kribbellaceae</taxon>
        <taxon>Kribbella</taxon>
    </lineage>
</organism>
<dbReference type="PANTHER" id="PTHR43103:SF5">
    <property type="entry name" value="4-EPIMERASE, PUTATIVE (AFU_ORTHOLOGUE AFUA_7G00360)-RELATED"/>
    <property type="match status" value="1"/>
</dbReference>
<accession>A0ABN2ILV5</accession>